<dbReference type="PROSITE" id="PS51782">
    <property type="entry name" value="LYSM"/>
    <property type="match status" value="1"/>
</dbReference>
<organism evidence="2 3">
    <name type="scientific">Bacillus spongiae</name>
    <dbReference type="NCBI Taxonomy" id="2683610"/>
    <lineage>
        <taxon>Bacteria</taxon>
        <taxon>Bacillati</taxon>
        <taxon>Bacillota</taxon>
        <taxon>Bacilli</taxon>
        <taxon>Bacillales</taxon>
        <taxon>Bacillaceae</taxon>
        <taxon>Bacillus</taxon>
    </lineage>
</organism>
<dbReference type="CDD" id="cd00118">
    <property type="entry name" value="LysM"/>
    <property type="match status" value="1"/>
</dbReference>
<dbReference type="EMBL" id="JBBAXC010000004">
    <property type="protein sequence ID" value="MEI5906737.1"/>
    <property type="molecule type" value="Genomic_DNA"/>
</dbReference>
<accession>A0ABU8HBT3</accession>
<proteinExistence type="predicted"/>
<dbReference type="InterPro" id="IPR018392">
    <property type="entry name" value="LysM"/>
</dbReference>
<dbReference type="RefSeq" id="WP_336586170.1">
    <property type="nucleotide sequence ID" value="NZ_JBBAXC010000004.1"/>
</dbReference>
<protein>
    <submittedName>
        <fullName evidence="2">LysM peptidoglycan-binding domain-containing protein</fullName>
    </submittedName>
</protein>
<evidence type="ECO:0000313" key="3">
    <source>
        <dbReference type="Proteomes" id="UP001312865"/>
    </source>
</evidence>
<comment type="caution">
    <text evidence="2">The sequence shown here is derived from an EMBL/GenBank/DDBJ whole genome shotgun (WGS) entry which is preliminary data.</text>
</comment>
<sequence length="116" mass="13532">MLIKLMKKYNYVLFVLVLTFISGFAMLNQLEETNTDSYLHITITRGDSLWAISDNFKEYHKMSTPEFISWVLDHNQLDDDNLYEGDSIIIPVNREELSDFQLDKPQYALKGASFSQ</sequence>
<evidence type="ECO:0000259" key="1">
    <source>
        <dbReference type="PROSITE" id="PS51782"/>
    </source>
</evidence>
<dbReference type="Pfam" id="PF01476">
    <property type="entry name" value="LysM"/>
    <property type="match status" value="1"/>
</dbReference>
<evidence type="ECO:0000313" key="2">
    <source>
        <dbReference type="EMBL" id="MEI5906737.1"/>
    </source>
</evidence>
<reference evidence="2 3" key="1">
    <citation type="journal article" date="2018" name="J. Microbiol.">
        <title>Bacillus spongiae sp. nov., isolated from sponge of Jeju Island.</title>
        <authorList>
            <person name="Lee G.E."/>
            <person name="Im W.T."/>
            <person name="Park J.S."/>
        </authorList>
    </citation>
    <scope>NUCLEOTIDE SEQUENCE [LARGE SCALE GENOMIC DNA]</scope>
    <source>
        <strain evidence="2 3">135PIL107-10</strain>
    </source>
</reference>
<gene>
    <name evidence="2" type="ORF">WAK64_06655</name>
</gene>
<dbReference type="Gene3D" id="3.10.350.10">
    <property type="entry name" value="LysM domain"/>
    <property type="match status" value="1"/>
</dbReference>
<name>A0ABU8HBT3_9BACI</name>
<dbReference type="InterPro" id="IPR036779">
    <property type="entry name" value="LysM_dom_sf"/>
</dbReference>
<keyword evidence="3" id="KW-1185">Reference proteome</keyword>
<dbReference type="Proteomes" id="UP001312865">
    <property type="component" value="Unassembled WGS sequence"/>
</dbReference>
<feature type="domain" description="LysM" evidence="1">
    <location>
        <begin position="39"/>
        <end position="90"/>
    </location>
</feature>